<dbReference type="EMBL" id="JADCNM010000012">
    <property type="protein sequence ID" value="KAG0458911.1"/>
    <property type="molecule type" value="Genomic_DNA"/>
</dbReference>
<dbReference type="AlphaFoldDB" id="A0A835PUZ1"/>
<dbReference type="OrthoDB" id="1686972at2759"/>
<accession>A0A835PUZ1</accession>
<feature type="compositionally biased region" description="Low complexity" evidence="1">
    <location>
        <begin position="1"/>
        <end position="17"/>
    </location>
</feature>
<protein>
    <recommendedName>
        <fullName evidence="2">DUF4005 domain-containing protein</fullName>
    </recommendedName>
</protein>
<sequence>MYASSCQGSGSSPSLLSNWVRNESRSSKSSRSNPSPPTPEKYESSILRSANNSYHSGSLKRSSSKKTRMDAANKYSGHSGNWNWLDQWMEERYWDTPTASRPGELEKSPFTPAKSECSRSLFSGYTDYPNYMAYTESSRAKVRSQSAPKQRLECEKSSWIKRPSAHGFGGQQAATSLRSFPASWGFGDSLAGEWTKADGEDEL</sequence>
<evidence type="ECO:0000256" key="1">
    <source>
        <dbReference type="SAM" id="MobiDB-lite"/>
    </source>
</evidence>
<feature type="domain" description="DUF4005" evidence="2">
    <location>
        <begin position="107"/>
        <end position="158"/>
    </location>
</feature>
<dbReference type="InterPro" id="IPR025064">
    <property type="entry name" value="DUF4005"/>
</dbReference>
<feature type="compositionally biased region" description="Polar residues" evidence="1">
    <location>
        <begin position="46"/>
        <end position="61"/>
    </location>
</feature>
<feature type="region of interest" description="Disordered" evidence="1">
    <location>
        <begin position="1"/>
        <end position="82"/>
    </location>
</feature>
<evidence type="ECO:0000259" key="2">
    <source>
        <dbReference type="Pfam" id="PF13178"/>
    </source>
</evidence>
<evidence type="ECO:0000313" key="3">
    <source>
        <dbReference type="EMBL" id="KAG0458911.1"/>
    </source>
</evidence>
<organism evidence="3 4">
    <name type="scientific">Vanilla planifolia</name>
    <name type="common">Vanilla</name>
    <dbReference type="NCBI Taxonomy" id="51239"/>
    <lineage>
        <taxon>Eukaryota</taxon>
        <taxon>Viridiplantae</taxon>
        <taxon>Streptophyta</taxon>
        <taxon>Embryophyta</taxon>
        <taxon>Tracheophyta</taxon>
        <taxon>Spermatophyta</taxon>
        <taxon>Magnoliopsida</taxon>
        <taxon>Liliopsida</taxon>
        <taxon>Asparagales</taxon>
        <taxon>Orchidaceae</taxon>
        <taxon>Vanilloideae</taxon>
        <taxon>Vanilleae</taxon>
        <taxon>Vanilla</taxon>
    </lineage>
</organism>
<gene>
    <name evidence="3" type="ORF">HPP92_022039</name>
</gene>
<dbReference type="Pfam" id="PF13178">
    <property type="entry name" value="DUF4005"/>
    <property type="match status" value="1"/>
</dbReference>
<name>A0A835PUZ1_VANPL</name>
<comment type="caution">
    <text evidence="3">The sequence shown here is derived from an EMBL/GenBank/DDBJ whole genome shotgun (WGS) entry which is preliminary data.</text>
</comment>
<evidence type="ECO:0000313" key="4">
    <source>
        <dbReference type="Proteomes" id="UP000639772"/>
    </source>
</evidence>
<dbReference type="Proteomes" id="UP000639772">
    <property type="component" value="Chromosome 12"/>
</dbReference>
<reference evidence="3 4" key="1">
    <citation type="journal article" date="2020" name="Nat. Food">
        <title>A phased Vanilla planifolia genome enables genetic improvement of flavour and production.</title>
        <authorList>
            <person name="Hasing T."/>
            <person name="Tang H."/>
            <person name="Brym M."/>
            <person name="Khazi F."/>
            <person name="Huang T."/>
            <person name="Chambers A.H."/>
        </authorList>
    </citation>
    <scope>NUCLEOTIDE SEQUENCE [LARGE SCALE GENOMIC DNA]</scope>
    <source>
        <tissue evidence="3">Leaf</tissue>
    </source>
</reference>
<proteinExistence type="predicted"/>